<organism evidence="2 3">
    <name type="scientific">Candidatus Nealsonbacteria bacterium CG_4_8_14_3_um_filter_37_36</name>
    <dbReference type="NCBI Taxonomy" id="1974688"/>
    <lineage>
        <taxon>Bacteria</taxon>
        <taxon>Candidatus Nealsoniibacteriota</taxon>
    </lineage>
</organism>
<accession>A0A2H9N1T8</accession>
<dbReference type="GO" id="GO:0004803">
    <property type="term" value="F:transposase activity"/>
    <property type="evidence" value="ECO:0007669"/>
    <property type="project" value="InterPro"/>
</dbReference>
<dbReference type="AlphaFoldDB" id="A0A2H9N1T8"/>
<evidence type="ECO:0000313" key="2">
    <source>
        <dbReference type="EMBL" id="PIW91649.1"/>
    </source>
</evidence>
<evidence type="ECO:0000259" key="1">
    <source>
        <dbReference type="SMART" id="SM01321"/>
    </source>
</evidence>
<dbReference type="InterPro" id="IPR036515">
    <property type="entry name" value="Transposase_17_sf"/>
</dbReference>
<name>A0A2H9N1T8_9BACT</name>
<proteinExistence type="predicted"/>
<sequence length="247" mass="29330">MVSRKEISFEKSIPYHVLSRTVEKKKIFVTEEDCFRFAFQMYAANIGKPAFNLHRRDMIKAGQDLLNGERIPEKLLIIEHPPLVNFLSFVLVVNHHHFILVPNIEYGIPKYMQKLNTGFAMYFNLKHNRNGNLFEKPYKIIPIQTNFQLDAVLRYVNVKNVLDVYQPGWREKGLKDEKLAFKFLENYQLSSFPDLFGKRNSKILALREIIEKYLGKEITINNEDFVNFIKDYLHKNLVLYYPFFLEE</sequence>
<evidence type="ECO:0000313" key="3">
    <source>
        <dbReference type="Proteomes" id="UP000236840"/>
    </source>
</evidence>
<protein>
    <recommendedName>
        <fullName evidence="1">Transposase IS200-like domain-containing protein</fullName>
    </recommendedName>
</protein>
<dbReference type="GO" id="GO:0006313">
    <property type="term" value="P:DNA transposition"/>
    <property type="evidence" value="ECO:0007669"/>
    <property type="project" value="InterPro"/>
</dbReference>
<dbReference type="Proteomes" id="UP000236840">
    <property type="component" value="Unassembled WGS sequence"/>
</dbReference>
<dbReference type="EMBL" id="PFHJ01000002">
    <property type="protein sequence ID" value="PIW91649.1"/>
    <property type="molecule type" value="Genomic_DNA"/>
</dbReference>
<comment type="caution">
    <text evidence="2">The sequence shown here is derived from an EMBL/GenBank/DDBJ whole genome shotgun (WGS) entry which is preliminary data.</text>
</comment>
<gene>
    <name evidence="2" type="ORF">COZ90_00085</name>
</gene>
<dbReference type="GO" id="GO:0003677">
    <property type="term" value="F:DNA binding"/>
    <property type="evidence" value="ECO:0007669"/>
    <property type="project" value="InterPro"/>
</dbReference>
<dbReference type="SMART" id="SM01321">
    <property type="entry name" value="Y1_Tnp"/>
    <property type="match status" value="1"/>
</dbReference>
<dbReference type="SUPFAM" id="SSF143422">
    <property type="entry name" value="Transposase IS200-like"/>
    <property type="match status" value="1"/>
</dbReference>
<reference evidence="3" key="1">
    <citation type="submission" date="2017-09" db="EMBL/GenBank/DDBJ databases">
        <title>Depth-based differentiation of microbial function through sediment-hosted aquifers and enrichment of novel symbionts in the deep terrestrial subsurface.</title>
        <authorList>
            <person name="Probst A.J."/>
            <person name="Ladd B."/>
            <person name="Jarett J.K."/>
            <person name="Geller-Mcgrath D.E."/>
            <person name="Sieber C.M.K."/>
            <person name="Emerson J.B."/>
            <person name="Anantharaman K."/>
            <person name="Thomas B.C."/>
            <person name="Malmstrom R."/>
            <person name="Stieglmeier M."/>
            <person name="Klingl A."/>
            <person name="Woyke T."/>
            <person name="Ryan C.M."/>
            <person name="Banfield J.F."/>
        </authorList>
    </citation>
    <scope>NUCLEOTIDE SEQUENCE [LARGE SCALE GENOMIC DNA]</scope>
</reference>
<dbReference type="InterPro" id="IPR002686">
    <property type="entry name" value="Transposase_17"/>
</dbReference>
<dbReference type="PANTHER" id="PTHR34322">
    <property type="entry name" value="TRANSPOSASE, Y1_TNP DOMAIN-CONTAINING"/>
    <property type="match status" value="1"/>
</dbReference>
<dbReference type="PANTHER" id="PTHR34322:SF2">
    <property type="entry name" value="TRANSPOSASE IS200-LIKE DOMAIN-CONTAINING PROTEIN"/>
    <property type="match status" value="1"/>
</dbReference>
<dbReference type="Gene3D" id="3.30.70.1290">
    <property type="entry name" value="Transposase IS200-like"/>
    <property type="match status" value="1"/>
</dbReference>
<feature type="domain" description="Transposase IS200-like" evidence="1">
    <location>
        <begin position="10"/>
        <end position="159"/>
    </location>
</feature>